<protein>
    <submittedName>
        <fullName evidence="4">D-aminoacylase</fullName>
    </submittedName>
</protein>
<dbReference type="PANTHER" id="PTHR46825">
    <property type="entry name" value="D-ALANYL-D-ALANINE-CARBOXYPEPTIDASE/ENDOPEPTIDASE AMPH"/>
    <property type="match status" value="1"/>
</dbReference>
<keyword evidence="5" id="KW-1185">Reference proteome</keyword>
<dbReference type="AlphaFoldDB" id="A0AAE0N9K1"/>
<dbReference type="Pfam" id="PF00144">
    <property type="entry name" value="Beta-lactamase"/>
    <property type="match status" value="1"/>
</dbReference>
<comment type="caution">
    <text evidence="4">The sequence shown here is derived from an EMBL/GenBank/DDBJ whole genome shotgun (WGS) entry which is preliminary data.</text>
</comment>
<dbReference type="EMBL" id="JAULSN010000003">
    <property type="protein sequence ID" value="KAK3375822.1"/>
    <property type="molecule type" value="Genomic_DNA"/>
</dbReference>
<dbReference type="InterPro" id="IPR012338">
    <property type="entry name" value="Beta-lactam/transpept-like"/>
</dbReference>
<dbReference type="Gene3D" id="3.40.710.10">
    <property type="entry name" value="DD-peptidase/beta-lactamase superfamily"/>
    <property type="match status" value="1"/>
</dbReference>
<sequence length="616" mass="66944">MFMPSHSSSQNQRFTRFGRMVLKSQNMCSAIFFSSLQISKSIIQTLGWGSKPSALPLFQDGKMEPSLLDQLRALDGTIESICSATGSPGLSVGVAQAGSIVHTVHYGYRDVEKRLSPDSDTVYGVASLTKSFVASAMGILVDEGKVSWTTPVRSILPGLDSRDALVTEQLSVADLLIHNSGLAFSNNWWYGADGELLLQKDQTIPAFNALEQGAKFRTKYSYSNWPYCVAGEVIEKLSGETLGAFIQRRVLQPLRLARTAATHDNSDPNLAQPYAVLDDKSPFRLPFPKTGDANIMAPAQAVRSSVKDMLAYGSALLAAQKAELAGQKPPPGNPLRGTAKQLSGHISKGSNSPLRENSYGFGMDRVQLPQSIAGVGCNSMFVREMPRLVPRPGVPGGGLLLVHTGSLAGYTSMLGLLPEYNETVIFVVTNAVGLGDASGWVLQLLVDTIIGSESKTDYVALATEAATNHARREVDNAKALDEARTPGTQPRPSLDEYVGDYVGLGGLFKLQVRRRRDVRGELEVLFQGLESQAWPLTHYEHDTFSWLQPFNEQARRARFNLAGPDIFKLKFMAGEGNQGGPTGAIDRVCWMQEPGLAEEKQCLFRTTTGITSQLRL</sequence>
<evidence type="ECO:0000256" key="1">
    <source>
        <dbReference type="ARBA" id="ARBA00038215"/>
    </source>
</evidence>
<accession>A0AAE0N9K1</accession>
<evidence type="ECO:0000313" key="4">
    <source>
        <dbReference type="EMBL" id="KAK3375822.1"/>
    </source>
</evidence>
<feature type="domain" description="Beta-lactamase-related" evidence="3">
    <location>
        <begin position="84"/>
        <end position="434"/>
    </location>
</feature>
<dbReference type="SUPFAM" id="SSF56601">
    <property type="entry name" value="beta-lactamase/transpeptidase-like"/>
    <property type="match status" value="1"/>
</dbReference>
<dbReference type="Proteomes" id="UP001287356">
    <property type="component" value="Unassembled WGS sequence"/>
</dbReference>
<gene>
    <name evidence="4" type="ORF">B0T24DRAFT_549146</name>
</gene>
<dbReference type="InterPro" id="IPR001466">
    <property type="entry name" value="Beta-lactam-related"/>
</dbReference>
<proteinExistence type="inferred from homology"/>
<dbReference type="InterPro" id="IPR050491">
    <property type="entry name" value="AmpC-like"/>
</dbReference>
<organism evidence="4 5">
    <name type="scientific">Lasiosphaeria ovina</name>
    <dbReference type="NCBI Taxonomy" id="92902"/>
    <lineage>
        <taxon>Eukaryota</taxon>
        <taxon>Fungi</taxon>
        <taxon>Dikarya</taxon>
        <taxon>Ascomycota</taxon>
        <taxon>Pezizomycotina</taxon>
        <taxon>Sordariomycetes</taxon>
        <taxon>Sordariomycetidae</taxon>
        <taxon>Sordariales</taxon>
        <taxon>Lasiosphaeriaceae</taxon>
        <taxon>Lasiosphaeria</taxon>
    </lineage>
</organism>
<evidence type="ECO:0000256" key="2">
    <source>
        <dbReference type="SAM" id="MobiDB-lite"/>
    </source>
</evidence>
<evidence type="ECO:0000259" key="3">
    <source>
        <dbReference type="Pfam" id="PF00144"/>
    </source>
</evidence>
<evidence type="ECO:0000313" key="5">
    <source>
        <dbReference type="Proteomes" id="UP001287356"/>
    </source>
</evidence>
<name>A0AAE0N9K1_9PEZI</name>
<feature type="region of interest" description="Disordered" evidence="2">
    <location>
        <begin position="325"/>
        <end position="354"/>
    </location>
</feature>
<dbReference type="PANTHER" id="PTHR46825:SF14">
    <property type="entry name" value="BETA-LACTAMASE-RELATED DOMAIN-CONTAINING PROTEIN"/>
    <property type="match status" value="1"/>
</dbReference>
<comment type="similarity">
    <text evidence="1">Belongs to the peptidase S12 family.</text>
</comment>
<reference evidence="4" key="2">
    <citation type="submission" date="2023-06" db="EMBL/GenBank/DDBJ databases">
        <authorList>
            <consortium name="Lawrence Berkeley National Laboratory"/>
            <person name="Haridas S."/>
            <person name="Hensen N."/>
            <person name="Bonometti L."/>
            <person name="Westerberg I."/>
            <person name="Brannstrom I.O."/>
            <person name="Guillou S."/>
            <person name="Cros-Aarteil S."/>
            <person name="Calhoun S."/>
            <person name="Kuo A."/>
            <person name="Mondo S."/>
            <person name="Pangilinan J."/>
            <person name="Riley R."/>
            <person name="Labutti K."/>
            <person name="Andreopoulos B."/>
            <person name="Lipzen A."/>
            <person name="Chen C."/>
            <person name="Yanf M."/>
            <person name="Daum C."/>
            <person name="Ng V."/>
            <person name="Clum A."/>
            <person name="Steindorff A."/>
            <person name="Ohm R."/>
            <person name="Martin F."/>
            <person name="Silar P."/>
            <person name="Natvig D."/>
            <person name="Lalanne C."/>
            <person name="Gautier V."/>
            <person name="Ament-Velasquez S.L."/>
            <person name="Kruys A."/>
            <person name="Hutchinson M.I."/>
            <person name="Powell A.J."/>
            <person name="Barry K."/>
            <person name="Miller A.N."/>
            <person name="Grigoriev I.V."/>
            <person name="Debuchy R."/>
            <person name="Gladieux P."/>
            <person name="Thoren M.H."/>
            <person name="Johannesson H."/>
        </authorList>
    </citation>
    <scope>NUCLEOTIDE SEQUENCE</scope>
    <source>
        <strain evidence="4">CBS 958.72</strain>
    </source>
</reference>
<reference evidence="4" key="1">
    <citation type="journal article" date="2023" name="Mol. Phylogenet. Evol.">
        <title>Genome-scale phylogeny and comparative genomics of the fungal order Sordariales.</title>
        <authorList>
            <person name="Hensen N."/>
            <person name="Bonometti L."/>
            <person name="Westerberg I."/>
            <person name="Brannstrom I.O."/>
            <person name="Guillou S."/>
            <person name="Cros-Aarteil S."/>
            <person name="Calhoun S."/>
            <person name="Haridas S."/>
            <person name="Kuo A."/>
            <person name="Mondo S."/>
            <person name="Pangilinan J."/>
            <person name="Riley R."/>
            <person name="LaButti K."/>
            <person name="Andreopoulos B."/>
            <person name="Lipzen A."/>
            <person name="Chen C."/>
            <person name="Yan M."/>
            <person name="Daum C."/>
            <person name="Ng V."/>
            <person name="Clum A."/>
            <person name="Steindorff A."/>
            <person name="Ohm R.A."/>
            <person name="Martin F."/>
            <person name="Silar P."/>
            <person name="Natvig D.O."/>
            <person name="Lalanne C."/>
            <person name="Gautier V."/>
            <person name="Ament-Velasquez S.L."/>
            <person name="Kruys A."/>
            <person name="Hutchinson M.I."/>
            <person name="Powell A.J."/>
            <person name="Barry K."/>
            <person name="Miller A.N."/>
            <person name="Grigoriev I.V."/>
            <person name="Debuchy R."/>
            <person name="Gladieux P."/>
            <person name="Hiltunen Thoren M."/>
            <person name="Johannesson H."/>
        </authorList>
    </citation>
    <scope>NUCLEOTIDE SEQUENCE</scope>
    <source>
        <strain evidence="4">CBS 958.72</strain>
    </source>
</reference>